<evidence type="ECO:0000313" key="2">
    <source>
        <dbReference type="Proteomes" id="UP000321295"/>
    </source>
</evidence>
<organism evidence="1 2">
    <name type="scientific">Escherichia coli</name>
    <dbReference type="NCBI Taxonomy" id="562"/>
    <lineage>
        <taxon>Bacteria</taxon>
        <taxon>Pseudomonadati</taxon>
        <taxon>Pseudomonadota</taxon>
        <taxon>Gammaproteobacteria</taxon>
        <taxon>Enterobacterales</taxon>
        <taxon>Enterobacteriaceae</taxon>
        <taxon>Escherichia</taxon>
    </lineage>
</organism>
<proteinExistence type="predicted"/>
<gene>
    <name evidence="1" type="ORF">FV293_29320</name>
</gene>
<reference evidence="1 2" key="1">
    <citation type="submission" date="2019-08" db="EMBL/GenBank/DDBJ databases">
        <title>Whole genome analysis of cultivated E. coli strains isolated from CD patients and healthy donors.</title>
        <authorList>
            <person name="Siniagina M.N."/>
            <person name="Markelova M.I."/>
            <person name="Laikov A.V."/>
            <person name="Boulygina E.A."/>
            <person name="Khusnutdinova D.R."/>
            <person name="Kharchenko A."/>
            <person name="Grigoryeva T.V."/>
        </authorList>
    </citation>
    <scope>NUCLEOTIDE SEQUENCE [LARGE SCALE GENOMIC DNA]</scope>
    <source>
        <strain evidence="1 2">1_45_11</strain>
    </source>
</reference>
<name>A0AB74M6X2_ECOLX</name>
<evidence type="ECO:0000313" key="1">
    <source>
        <dbReference type="EMBL" id="TXQ18828.1"/>
    </source>
</evidence>
<dbReference type="EMBL" id="VRXD01000399">
    <property type="protein sequence ID" value="TXQ18828.1"/>
    <property type="molecule type" value="Genomic_DNA"/>
</dbReference>
<accession>A0AB74M6X2</accession>
<dbReference type="AlphaFoldDB" id="A0AB74M6X2"/>
<comment type="caution">
    <text evidence="1">The sequence shown here is derived from an EMBL/GenBank/DDBJ whole genome shotgun (WGS) entry which is preliminary data.</text>
</comment>
<feature type="non-terminal residue" evidence="1">
    <location>
        <position position="1"/>
    </location>
</feature>
<feature type="non-terminal residue" evidence="1">
    <location>
        <position position="96"/>
    </location>
</feature>
<dbReference type="Proteomes" id="UP000321295">
    <property type="component" value="Unassembled WGS sequence"/>
</dbReference>
<protein>
    <submittedName>
        <fullName evidence="1">Phage tail tape measure protein</fullName>
    </submittedName>
</protein>
<sequence>GDTDRLSGIFSGIRSDVVSLVTDDIRELVQAVASVGERFRSWAQENPQLVRTLTLTVGGVLAATTAIGALSVGGGLLTGIFAKLQLGSALLGGGLS</sequence>